<dbReference type="OrthoDB" id="5337378at2759"/>
<keyword evidence="3" id="KW-1185">Reference proteome</keyword>
<dbReference type="GO" id="GO:0004672">
    <property type="term" value="F:protein kinase activity"/>
    <property type="evidence" value="ECO:0007669"/>
    <property type="project" value="InterPro"/>
</dbReference>
<protein>
    <recommendedName>
        <fullName evidence="1">Protein kinase domain-containing protein</fullName>
    </recommendedName>
</protein>
<evidence type="ECO:0000313" key="2">
    <source>
        <dbReference type="EMBL" id="KAJ4400337.1"/>
    </source>
</evidence>
<sequence length="382" mass="43536">MNGARAQSQVSPNGMSRQYLFLAYQGALVAKYSPTAFEQDSEHWQAWTPDEESAHLQDRIVANRATWRMLGHGWEGETFVYQDSVIKTFTPGRSPFRNCAPGNAGEKWPSEIPASLHFGGTEDNATTAQGGFLTVKAYFMAVSSDTQAEWHLVTPLLKGGSLNDLTDRTRNEGMTYREIDARYRPAFAGLLDSLEKLHKAGFCHDDIKPGNIFVADDSDWVLGDLGNLRHISHPYHSSLLWKENDQLPDCRVNDNIRALRTYTRFVRDSAVDADALNIHFFEEREPLTRLFWSAASSLPHLSATDLRERSALFYPQLEAKNPFEYVETVPRPGCVWLSIFSRRWRYRCAVDDMLQTRMGEKIARWWAMTWLFGVPVRETCGT</sequence>
<dbReference type="SUPFAM" id="SSF56112">
    <property type="entry name" value="Protein kinase-like (PK-like)"/>
    <property type="match status" value="1"/>
</dbReference>
<dbReference type="InterPro" id="IPR008271">
    <property type="entry name" value="Ser/Thr_kinase_AS"/>
</dbReference>
<dbReference type="InterPro" id="IPR000719">
    <property type="entry name" value="Prot_kinase_dom"/>
</dbReference>
<dbReference type="Gene3D" id="1.10.510.10">
    <property type="entry name" value="Transferase(Phosphotransferase) domain 1"/>
    <property type="match status" value="1"/>
</dbReference>
<evidence type="ECO:0000313" key="3">
    <source>
        <dbReference type="Proteomes" id="UP001140510"/>
    </source>
</evidence>
<dbReference type="PROSITE" id="PS50011">
    <property type="entry name" value="PROTEIN_KINASE_DOM"/>
    <property type="match status" value="1"/>
</dbReference>
<feature type="domain" description="Protein kinase" evidence="1">
    <location>
        <begin position="64"/>
        <end position="382"/>
    </location>
</feature>
<accession>A0A9W9D3P2</accession>
<dbReference type="Pfam" id="PF00069">
    <property type="entry name" value="Pkinase"/>
    <property type="match status" value="1"/>
</dbReference>
<reference evidence="2" key="1">
    <citation type="submission" date="2022-10" db="EMBL/GenBank/DDBJ databases">
        <title>Tapping the CABI collections for fungal endophytes: first genome assemblies for Collariella, Neodidymelliopsis, Ascochyta clinopodiicola, Didymella pomorum, Didymosphaeria variabile, Neocosmospora piperis and Neocucurbitaria cava.</title>
        <authorList>
            <person name="Hill R."/>
        </authorList>
    </citation>
    <scope>NUCLEOTIDE SEQUENCE</scope>
    <source>
        <strain evidence="2">IMI 355091</strain>
    </source>
</reference>
<dbReference type="AlphaFoldDB" id="A0A9W9D3P2"/>
<evidence type="ECO:0000259" key="1">
    <source>
        <dbReference type="PROSITE" id="PS50011"/>
    </source>
</evidence>
<gene>
    <name evidence="2" type="ORF">N0V91_008796</name>
</gene>
<dbReference type="InterPro" id="IPR011009">
    <property type="entry name" value="Kinase-like_dom_sf"/>
</dbReference>
<comment type="caution">
    <text evidence="2">The sequence shown here is derived from an EMBL/GenBank/DDBJ whole genome shotgun (WGS) entry which is preliminary data.</text>
</comment>
<dbReference type="EMBL" id="JAPEVA010000091">
    <property type="protein sequence ID" value="KAJ4400337.1"/>
    <property type="molecule type" value="Genomic_DNA"/>
</dbReference>
<name>A0A9W9D3P2_9PLEO</name>
<proteinExistence type="predicted"/>
<dbReference type="GO" id="GO:0005524">
    <property type="term" value="F:ATP binding"/>
    <property type="evidence" value="ECO:0007669"/>
    <property type="project" value="InterPro"/>
</dbReference>
<organism evidence="2 3">
    <name type="scientific">Didymella pomorum</name>
    <dbReference type="NCBI Taxonomy" id="749634"/>
    <lineage>
        <taxon>Eukaryota</taxon>
        <taxon>Fungi</taxon>
        <taxon>Dikarya</taxon>
        <taxon>Ascomycota</taxon>
        <taxon>Pezizomycotina</taxon>
        <taxon>Dothideomycetes</taxon>
        <taxon>Pleosporomycetidae</taxon>
        <taxon>Pleosporales</taxon>
        <taxon>Pleosporineae</taxon>
        <taxon>Didymellaceae</taxon>
        <taxon>Didymella</taxon>
    </lineage>
</organism>
<dbReference type="PROSITE" id="PS00108">
    <property type="entry name" value="PROTEIN_KINASE_ST"/>
    <property type="match status" value="1"/>
</dbReference>
<dbReference type="Proteomes" id="UP001140510">
    <property type="component" value="Unassembled WGS sequence"/>
</dbReference>